<feature type="signal peptide" evidence="3">
    <location>
        <begin position="1"/>
        <end position="22"/>
    </location>
</feature>
<organism evidence="5 6">
    <name type="scientific">Malus domestica</name>
    <name type="common">Apple</name>
    <name type="synonym">Pyrus malus</name>
    <dbReference type="NCBI Taxonomy" id="3750"/>
    <lineage>
        <taxon>Eukaryota</taxon>
        <taxon>Viridiplantae</taxon>
        <taxon>Streptophyta</taxon>
        <taxon>Embryophyta</taxon>
        <taxon>Tracheophyta</taxon>
        <taxon>Spermatophyta</taxon>
        <taxon>Magnoliopsida</taxon>
        <taxon>eudicotyledons</taxon>
        <taxon>Gunneridae</taxon>
        <taxon>Pentapetalae</taxon>
        <taxon>rosids</taxon>
        <taxon>fabids</taxon>
        <taxon>Rosales</taxon>
        <taxon>Rosaceae</taxon>
        <taxon>Amygdaloideae</taxon>
        <taxon>Maleae</taxon>
        <taxon>Malus</taxon>
    </lineage>
</organism>
<evidence type="ECO:0000313" key="5">
    <source>
        <dbReference type="EMBL" id="RXH77648.1"/>
    </source>
</evidence>
<dbReference type="Proteomes" id="UP000290289">
    <property type="component" value="Chromosome 14"/>
</dbReference>
<dbReference type="InterPro" id="IPR011990">
    <property type="entry name" value="TPR-like_helical_dom_sf"/>
</dbReference>
<feature type="chain" id="PRO_5019816695" description="Cdc23 domain-containing protein" evidence="3">
    <location>
        <begin position="23"/>
        <end position="115"/>
    </location>
</feature>
<dbReference type="STRING" id="3750.A0A498I1D2"/>
<dbReference type="PANTHER" id="PTHR12558">
    <property type="entry name" value="CELL DIVISION CYCLE 16,23,27"/>
    <property type="match status" value="1"/>
</dbReference>
<keyword evidence="1" id="KW-0677">Repeat</keyword>
<name>A0A498I1D2_MALDO</name>
<comment type="caution">
    <text evidence="5">The sequence shown here is derived from an EMBL/GenBank/DDBJ whole genome shotgun (WGS) entry which is preliminary data.</text>
</comment>
<evidence type="ECO:0000256" key="2">
    <source>
        <dbReference type="ARBA" id="ARBA00022803"/>
    </source>
</evidence>
<evidence type="ECO:0000256" key="3">
    <source>
        <dbReference type="SAM" id="SignalP"/>
    </source>
</evidence>
<evidence type="ECO:0000313" key="6">
    <source>
        <dbReference type="Proteomes" id="UP000290289"/>
    </source>
</evidence>
<dbReference type="GO" id="GO:0045842">
    <property type="term" value="P:positive regulation of mitotic metaphase/anaphase transition"/>
    <property type="evidence" value="ECO:0007669"/>
    <property type="project" value="TreeGrafter"/>
</dbReference>
<evidence type="ECO:0000256" key="1">
    <source>
        <dbReference type="ARBA" id="ARBA00022737"/>
    </source>
</evidence>
<dbReference type="PANTHER" id="PTHR12558:SF10">
    <property type="entry name" value="CELL DIVISION CYCLE PROTEIN 23 HOMOLOG"/>
    <property type="match status" value="1"/>
</dbReference>
<protein>
    <recommendedName>
        <fullName evidence="4">Cdc23 domain-containing protein</fullName>
    </recommendedName>
</protein>
<dbReference type="GO" id="GO:0005680">
    <property type="term" value="C:anaphase-promoting complex"/>
    <property type="evidence" value="ECO:0007669"/>
    <property type="project" value="InterPro"/>
</dbReference>
<dbReference type="Gene3D" id="1.25.40.10">
    <property type="entry name" value="Tetratricopeptide repeat domain"/>
    <property type="match status" value="1"/>
</dbReference>
<feature type="domain" description="Cdc23" evidence="4">
    <location>
        <begin position="11"/>
        <end position="80"/>
    </location>
</feature>
<dbReference type="GO" id="GO:0051301">
    <property type="term" value="P:cell division"/>
    <property type="evidence" value="ECO:0007669"/>
    <property type="project" value="TreeGrafter"/>
</dbReference>
<keyword evidence="6" id="KW-1185">Reference proteome</keyword>
<keyword evidence="2" id="KW-0802">TPR repeat</keyword>
<dbReference type="GO" id="GO:0016567">
    <property type="term" value="P:protein ubiquitination"/>
    <property type="evidence" value="ECO:0007669"/>
    <property type="project" value="TreeGrafter"/>
</dbReference>
<dbReference type="EMBL" id="RDQH01000340">
    <property type="protein sequence ID" value="RXH77648.1"/>
    <property type="molecule type" value="Genomic_DNA"/>
</dbReference>
<accession>A0A498I1D2</accession>
<sequence>MIETKTARVLLLRFLWNASSELQSLCTTADVLNSLKLNNRWMEDFFLAGAYQEPRKHGESLKKIYLKGAFVFSNYIQAQISKARYNLREFEQVEAIFEELLANDPHRVEDMDMYF</sequence>
<proteinExistence type="predicted"/>
<evidence type="ECO:0000259" key="4">
    <source>
        <dbReference type="Pfam" id="PF04049"/>
    </source>
</evidence>
<dbReference type="InterPro" id="IPR007192">
    <property type="entry name" value="APC8"/>
</dbReference>
<dbReference type="AlphaFoldDB" id="A0A498I1D2"/>
<gene>
    <name evidence="5" type="ORF">DVH24_039619</name>
</gene>
<dbReference type="GO" id="GO:0031145">
    <property type="term" value="P:anaphase-promoting complex-dependent catabolic process"/>
    <property type="evidence" value="ECO:0007669"/>
    <property type="project" value="TreeGrafter"/>
</dbReference>
<dbReference type="Pfam" id="PF04049">
    <property type="entry name" value="ANAPC8"/>
    <property type="match status" value="1"/>
</dbReference>
<keyword evidence="3" id="KW-0732">Signal</keyword>
<reference evidence="5 6" key="1">
    <citation type="submission" date="2018-10" db="EMBL/GenBank/DDBJ databases">
        <title>A high-quality apple genome assembly.</title>
        <authorList>
            <person name="Hu J."/>
        </authorList>
    </citation>
    <scope>NUCLEOTIDE SEQUENCE [LARGE SCALE GENOMIC DNA]</scope>
    <source>
        <strain evidence="6">cv. HFTH1</strain>
        <tissue evidence="5">Young leaf</tissue>
    </source>
</reference>